<organism evidence="2 3">
    <name type="scientific">Rhizophagus irregularis</name>
    <dbReference type="NCBI Taxonomy" id="588596"/>
    <lineage>
        <taxon>Eukaryota</taxon>
        <taxon>Fungi</taxon>
        <taxon>Fungi incertae sedis</taxon>
        <taxon>Mucoromycota</taxon>
        <taxon>Glomeromycotina</taxon>
        <taxon>Glomeromycetes</taxon>
        <taxon>Glomerales</taxon>
        <taxon>Glomeraceae</taxon>
        <taxon>Rhizophagus</taxon>
    </lineage>
</organism>
<proteinExistence type="predicted"/>
<evidence type="ECO:0000256" key="1">
    <source>
        <dbReference type="SAM" id="Phobius"/>
    </source>
</evidence>
<comment type="caution">
    <text evidence="2">The sequence shown here is derived from an EMBL/GenBank/DDBJ whole genome shotgun (WGS) entry which is preliminary data.</text>
</comment>
<evidence type="ECO:0000313" key="3">
    <source>
        <dbReference type="Proteomes" id="UP000233469"/>
    </source>
</evidence>
<keyword evidence="1" id="KW-0472">Membrane</keyword>
<keyword evidence="1" id="KW-1133">Transmembrane helix</keyword>
<reference evidence="2 3" key="1">
    <citation type="submission" date="2016-04" db="EMBL/GenBank/DDBJ databases">
        <title>Genome analyses suggest a sexual origin of heterokaryosis in a supposedly ancient asexual fungus.</title>
        <authorList>
            <person name="Ropars J."/>
            <person name="Sedzielewska K."/>
            <person name="Noel J."/>
            <person name="Charron P."/>
            <person name="Farinelli L."/>
            <person name="Marton T."/>
            <person name="Kruger M."/>
            <person name="Pelin A."/>
            <person name="Brachmann A."/>
            <person name="Corradi N."/>
        </authorList>
    </citation>
    <scope>NUCLEOTIDE SEQUENCE [LARGE SCALE GENOMIC DNA]</scope>
    <source>
        <strain evidence="2 3">C2</strain>
    </source>
</reference>
<feature type="transmembrane region" description="Helical" evidence="1">
    <location>
        <begin position="20"/>
        <end position="41"/>
    </location>
</feature>
<keyword evidence="1" id="KW-0812">Transmembrane</keyword>
<evidence type="ECO:0000313" key="2">
    <source>
        <dbReference type="EMBL" id="PKK74961.1"/>
    </source>
</evidence>
<dbReference type="EMBL" id="LLXL01000275">
    <property type="protein sequence ID" value="PKK74961.1"/>
    <property type="molecule type" value="Genomic_DNA"/>
</dbReference>
<accession>A0A2N1NM79</accession>
<gene>
    <name evidence="2" type="ORF">RhiirC2_266918</name>
</gene>
<dbReference type="Proteomes" id="UP000233469">
    <property type="component" value="Unassembled WGS sequence"/>
</dbReference>
<reference evidence="2 3" key="2">
    <citation type="submission" date="2017-10" db="EMBL/GenBank/DDBJ databases">
        <title>Extensive intraspecific genome diversity in a model arbuscular mycorrhizal fungus.</title>
        <authorList>
            <person name="Chen E.C.H."/>
            <person name="Morin E."/>
            <person name="Baudet D."/>
            <person name="Noel J."/>
            <person name="Ndikumana S."/>
            <person name="Charron P."/>
            <person name="St-Onge C."/>
            <person name="Giorgi J."/>
            <person name="Grigoriev I.V."/>
            <person name="Roux C."/>
            <person name="Martin F.M."/>
            <person name="Corradi N."/>
        </authorList>
    </citation>
    <scope>NUCLEOTIDE SEQUENCE [LARGE SCALE GENOMIC DNA]</scope>
    <source>
        <strain evidence="2 3">C2</strain>
    </source>
</reference>
<dbReference type="AlphaFoldDB" id="A0A2N1NM79"/>
<protein>
    <submittedName>
        <fullName evidence="2">Uncharacterized protein</fullName>
    </submittedName>
</protein>
<sequence>MIMIFKFLKQGTLTPSHHNIMIQLGLLCLTLFFFPYIKFFFFTYKYHLNHDSVIVQCCVCACVSYLNVGKFWDLCNNPRGLHVYLFYWFTIYR</sequence>
<name>A0A2N1NM79_9GLOM</name>